<sequence length="151" mass="16225">MLRLLCDHAAYLSDHTDRVASIVVEVLSHLLHQLGHFPMGLGAAQLTSLVTEQDDVPALRDSELSKEVFSAPNIQLFVLNNMAIVSLVEIPAEETSGGAASVGLTTGKSQVRAIVRDLSGKFSWDCLTLYGPQGCRAGSYPPGEIFAFLEL</sequence>
<accession>A0AAQ4EG86</accession>
<keyword evidence="2" id="KW-1185">Reference proteome</keyword>
<dbReference type="InterPro" id="IPR027107">
    <property type="entry name" value="Tuberin/Ral-act_asu"/>
</dbReference>
<name>A0AAQ4EG86_AMBAM</name>
<dbReference type="AlphaFoldDB" id="A0AAQ4EG86"/>
<dbReference type="PANTHER" id="PTHR10063:SF11">
    <property type="entry name" value="RHO GTPASE-ACTIVATING PROTEIN CG5521-RELATED"/>
    <property type="match status" value="1"/>
</dbReference>
<dbReference type="Proteomes" id="UP001321473">
    <property type="component" value="Unassembled WGS sequence"/>
</dbReference>
<dbReference type="PANTHER" id="PTHR10063">
    <property type="entry name" value="TUBERIN"/>
    <property type="match status" value="1"/>
</dbReference>
<reference evidence="1 2" key="1">
    <citation type="journal article" date="2023" name="Arcadia Sci">
        <title>De novo assembly of a long-read Amblyomma americanum tick genome.</title>
        <authorList>
            <person name="Chou S."/>
            <person name="Poskanzer K.E."/>
            <person name="Rollins M."/>
            <person name="Thuy-Boun P.S."/>
        </authorList>
    </citation>
    <scope>NUCLEOTIDE SEQUENCE [LARGE SCALE GENOMIC DNA]</scope>
    <source>
        <strain evidence="1">F_SG_1</strain>
        <tissue evidence="1">Salivary glands</tissue>
    </source>
</reference>
<comment type="caution">
    <text evidence="1">The sequence shown here is derived from an EMBL/GenBank/DDBJ whole genome shotgun (WGS) entry which is preliminary data.</text>
</comment>
<protein>
    <submittedName>
        <fullName evidence="1">Uncharacterized protein</fullName>
    </submittedName>
</protein>
<dbReference type="GO" id="GO:0005634">
    <property type="term" value="C:nucleus"/>
    <property type="evidence" value="ECO:0007669"/>
    <property type="project" value="InterPro"/>
</dbReference>
<organism evidence="1 2">
    <name type="scientific">Amblyomma americanum</name>
    <name type="common">Lone star tick</name>
    <dbReference type="NCBI Taxonomy" id="6943"/>
    <lineage>
        <taxon>Eukaryota</taxon>
        <taxon>Metazoa</taxon>
        <taxon>Ecdysozoa</taxon>
        <taxon>Arthropoda</taxon>
        <taxon>Chelicerata</taxon>
        <taxon>Arachnida</taxon>
        <taxon>Acari</taxon>
        <taxon>Parasitiformes</taxon>
        <taxon>Ixodida</taxon>
        <taxon>Ixodoidea</taxon>
        <taxon>Ixodidae</taxon>
        <taxon>Amblyomminae</taxon>
        <taxon>Amblyomma</taxon>
    </lineage>
</organism>
<dbReference type="GO" id="GO:0005096">
    <property type="term" value="F:GTPase activator activity"/>
    <property type="evidence" value="ECO:0007669"/>
    <property type="project" value="InterPro"/>
</dbReference>
<proteinExistence type="predicted"/>
<evidence type="ECO:0000313" key="1">
    <source>
        <dbReference type="EMBL" id="KAK8773815.1"/>
    </source>
</evidence>
<evidence type="ECO:0000313" key="2">
    <source>
        <dbReference type="Proteomes" id="UP001321473"/>
    </source>
</evidence>
<dbReference type="EMBL" id="JARKHS020016310">
    <property type="protein sequence ID" value="KAK8773815.1"/>
    <property type="molecule type" value="Genomic_DNA"/>
</dbReference>
<gene>
    <name evidence="1" type="ORF">V5799_011652</name>
</gene>
<dbReference type="GO" id="GO:0005737">
    <property type="term" value="C:cytoplasm"/>
    <property type="evidence" value="ECO:0007669"/>
    <property type="project" value="TreeGrafter"/>
</dbReference>